<dbReference type="InterPro" id="IPR016142">
    <property type="entry name" value="Citrate_synth-like_lrg_a-sub"/>
</dbReference>
<proteinExistence type="inferred from homology"/>
<dbReference type="PRINTS" id="PR00143">
    <property type="entry name" value="CITRTSNTHASE"/>
</dbReference>
<dbReference type="Gene3D" id="1.10.230.10">
    <property type="entry name" value="Cytochrome P450-Terp, domain 2"/>
    <property type="match status" value="1"/>
</dbReference>
<organism evidence="4 5">
    <name type="scientific">Aaosphaeria arxii CBS 175.79</name>
    <dbReference type="NCBI Taxonomy" id="1450172"/>
    <lineage>
        <taxon>Eukaryota</taxon>
        <taxon>Fungi</taxon>
        <taxon>Dikarya</taxon>
        <taxon>Ascomycota</taxon>
        <taxon>Pezizomycotina</taxon>
        <taxon>Dothideomycetes</taxon>
        <taxon>Pleosporomycetidae</taxon>
        <taxon>Pleosporales</taxon>
        <taxon>Pleosporales incertae sedis</taxon>
        <taxon>Aaosphaeria</taxon>
    </lineage>
</organism>
<dbReference type="Proteomes" id="UP000799778">
    <property type="component" value="Unassembled WGS sequence"/>
</dbReference>
<dbReference type="SUPFAM" id="SSF48256">
    <property type="entry name" value="Citrate synthase"/>
    <property type="match status" value="1"/>
</dbReference>
<dbReference type="PANTHER" id="PTHR11739">
    <property type="entry name" value="CITRATE SYNTHASE"/>
    <property type="match status" value="1"/>
</dbReference>
<dbReference type="RefSeq" id="XP_033389450.1">
    <property type="nucleotide sequence ID" value="XM_033529779.1"/>
</dbReference>
<evidence type="ECO:0000256" key="2">
    <source>
        <dbReference type="ARBA" id="ARBA00022679"/>
    </source>
</evidence>
<reference evidence="4" key="1">
    <citation type="journal article" date="2020" name="Stud. Mycol.">
        <title>101 Dothideomycetes genomes: a test case for predicting lifestyles and emergence of pathogens.</title>
        <authorList>
            <person name="Haridas S."/>
            <person name="Albert R."/>
            <person name="Binder M."/>
            <person name="Bloem J."/>
            <person name="Labutti K."/>
            <person name="Salamov A."/>
            <person name="Andreopoulos B."/>
            <person name="Baker S."/>
            <person name="Barry K."/>
            <person name="Bills G."/>
            <person name="Bluhm B."/>
            <person name="Cannon C."/>
            <person name="Castanera R."/>
            <person name="Culley D."/>
            <person name="Daum C."/>
            <person name="Ezra D."/>
            <person name="Gonzalez J."/>
            <person name="Henrissat B."/>
            <person name="Kuo A."/>
            <person name="Liang C."/>
            <person name="Lipzen A."/>
            <person name="Lutzoni F."/>
            <person name="Magnuson J."/>
            <person name="Mondo S."/>
            <person name="Nolan M."/>
            <person name="Ohm R."/>
            <person name="Pangilinan J."/>
            <person name="Park H.-J."/>
            <person name="Ramirez L."/>
            <person name="Alfaro M."/>
            <person name="Sun H."/>
            <person name="Tritt A."/>
            <person name="Yoshinaga Y."/>
            <person name="Zwiers L.-H."/>
            <person name="Turgeon B."/>
            <person name="Goodwin S."/>
            <person name="Spatafora J."/>
            <person name="Crous P."/>
            <person name="Grigoriev I."/>
        </authorList>
    </citation>
    <scope>NUCLEOTIDE SEQUENCE</scope>
    <source>
        <strain evidence="4">CBS 175.79</strain>
    </source>
</reference>
<dbReference type="Gene3D" id="1.10.580.10">
    <property type="entry name" value="Citrate Synthase, domain 1"/>
    <property type="match status" value="1"/>
</dbReference>
<dbReference type="InterPro" id="IPR036969">
    <property type="entry name" value="Citrate_synthase_sf"/>
</dbReference>
<comment type="similarity">
    <text evidence="1 3">Belongs to the citrate synthase family.</text>
</comment>
<dbReference type="PANTHER" id="PTHR11739:SF4">
    <property type="entry name" value="CITRATE SYNTHASE, PEROXISOMAL"/>
    <property type="match status" value="1"/>
</dbReference>
<dbReference type="GO" id="GO:0006099">
    <property type="term" value="P:tricarboxylic acid cycle"/>
    <property type="evidence" value="ECO:0007669"/>
    <property type="project" value="TreeGrafter"/>
</dbReference>
<dbReference type="PROSITE" id="PS00480">
    <property type="entry name" value="CITRATE_SYNTHASE"/>
    <property type="match status" value="1"/>
</dbReference>
<evidence type="ECO:0000313" key="4">
    <source>
        <dbReference type="EMBL" id="KAF2021111.1"/>
    </source>
</evidence>
<dbReference type="AlphaFoldDB" id="A0A6A5Y8N8"/>
<dbReference type="GO" id="GO:0046912">
    <property type="term" value="F:acyltransferase activity, acyl groups converted into alkyl on transfer"/>
    <property type="evidence" value="ECO:0007669"/>
    <property type="project" value="InterPro"/>
</dbReference>
<dbReference type="InterPro" id="IPR002020">
    <property type="entry name" value="Citrate_synthase"/>
</dbReference>
<dbReference type="GO" id="GO:0005975">
    <property type="term" value="P:carbohydrate metabolic process"/>
    <property type="evidence" value="ECO:0007669"/>
    <property type="project" value="TreeGrafter"/>
</dbReference>
<dbReference type="EMBL" id="ML978066">
    <property type="protein sequence ID" value="KAF2021111.1"/>
    <property type="molecule type" value="Genomic_DNA"/>
</dbReference>
<accession>A0A6A5Y8N8</accession>
<keyword evidence="2 3" id="KW-0808">Transferase</keyword>
<dbReference type="GeneID" id="54287176"/>
<evidence type="ECO:0000313" key="5">
    <source>
        <dbReference type="Proteomes" id="UP000799778"/>
    </source>
</evidence>
<evidence type="ECO:0000256" key="3">
    <source>
        <dbReference type="RuleBase" id="RU000441"/>
    </source>
</evidence>
<gene>
    <name evidence="4" type="ORF">BU24DRAFT_429931</name>
</gene>
<name>A0A6A5Y8N8_9PLEO</name>
<keyword evidence="5" id="KW-1185">Reference proteome</keyword>
<dbReference type="InterPro" id="IPR019810">
    <property type="entry name" value="Citrate_synthase_AS"/>
</dbReference>
<protein>
    <recommendedName>
        <fullName evidence="3">Citrate synthase</fullName>
    </recommendedName>
</protein>
<dbReference type="Pfam" id="PF00285">
    <property type="entry name" value="Citrate_synt"/>
    <property type="match status" value="1"/>
</dbReference>
<dbReference type="GO" id="GO:0005759">
    <property type="term" value="C:mitochondrial matrix"/>
    <property type="evidence" value="ECO:0007669"/>
    <property type="project" value="TreeGrafter"/>
</dbReference>
<evidence type="ECO:0000256" key="1">
    <source>
        <dbReference type="ARBA" id="ARBA00010566"/>
    </source>
</evidence>
<dbReference type="OrthoDB" id="435022at2759"/>
<sequence>MQSIVESVSDAFSGQSAIAYDSSLSVLDNRTGKTYSIPIARNAVRATDFKQIKGDGSRADVVEQMEAGLRILDPGYMNTAVVESSVTFIDGIRGTIHYREHSLDKVVRDNDWEEVVYLINWGHLPTLTEKVRFRKDLAANMVPPQPVVDVIRALPRDALICSMMQAGLAAYTSCDKGSRTVHSSGRPHYVKNMPAVDAAIVRTLSAFAVVIALAYCHKRGKEFTAADPNGSFIGNCLLMMGFTQNGKPDATIERCFEKLWILYANHEMTNSTAAFLHTASSLTDPISGLAAALLSGYGPLHGAAIECAFTDFERIGVPANVPAFLDEVKGGKQRLFGYGHRVYKAVDPRAKWIRAMLDQHKDRVYGNELLQVAMEIDRLALNDPYFKSRNLKVNADLYGTFLYTAMGFETDIIVAMCSLSRAGGLMAHWREAMGQKPCIWRPQQVFTGSIPQGARAKL</sequence>
<dbReference type="InterPro" id="IPR016143">
    <property type="entry name" value="Citrate_synth-like_sm_a-sub"/>
</dbReference>